<accession>A0AAV5I6Y8</accession>
<dbReference type="AlphaFoldDB" id="A0AAV5I6Y8"/>
<evidence type="ECO:0000313" key="2">
    <source>
        <dbReference type="Proteomes" id="UP001054252"/>
    </source>
</evidence>
<reference evidence="1 2" key="1">
    <citation type="journal article" date="2021" name="Commun. Biol.">
        <title>The genome of Shorea leprosula (Dipterocarpaceae) highlights the ecological relevance of drought in aseasonal tropical rainforests.</title>
        <authorList>
            <person name="Ng K.K.S."/>
            <person name="Kobayashi M.J."/>
            <person name="Fawcett J.A."/>
            <person name="Hatakeyama M."/>
            <person name="Paape T."/>
            <person name="Ng C.H."/>
            <person name="Ang C.C."/>
            <person name="Tnah L.H."/>
            <person name="Lee C.T."/>
            <person name="Nishiyama T."/>
            <person name="Sese J."/>
            <person name="O'Brien M.J."/>
            <person name="Copetti D."/>
            <person name="Mohd Noor M.I."/>
            <person name="Ong R.C."/>
            <person name="Putra M."/>
            <person name="Sireger I.Z."/>
            <person name="Indrioko S."/>
            <person name="Kosugi Y."/>
            <person name="Izuno A."/>
            <person name="Isagi Y."/>
            <person name="Lee S.L."/>
            <person name="Shimizu K.K."/>
        </authorList>
    </citation>
    <scope>NUCLEOTIDE SEQUENCE [LARGE SCALE GENOMIC DNA]</scope>
    <source>
        <strain evidence="1">214</strain>
    </source>
</reference>
<comment type="caution">
    <text evidence="1">The sequence shown here is derived from an EMBL/GenBank/DDBJ whole genome shotgun (WGS) entry which is preliminary data.</text>
</comment>
<proteinExistence type="predicted"/>
<dbReference type="Proteomes" id="UP001054252">
    <property type="component" value="Unassembled WGS sequence"/>
</dbReference>
<protein>
    <submittedName>
        <fullName evidence="1">Uncharacterized protein</fullName>
    </submittedName>
</protein>
<organism evidence="1 2">
    <name type="scientific">Rubroshorea leprosula</name>
    <dbReference type="NCBI Taxonomy" id="152421"/>
    <lineage>
        <taxon>Eukaryota</taxon>
        <taxon>Viridiplantae</taxon>
        <taxon>Streptophyta</taxon>
        <taxon>Embryophyta</taxon>
        <taxon>Tracheophyta</taxon>
        <taxon>Spermatophyta</taxon>
        <taxon>Magnoliopsida</taxon>
        <taxon>eudicotyledons</taxon>
        <taxon>Gunneridae</taxon>
        <taxon>Pentapetalae</taxon>
        <taxon>rosids</taxon>
        <taxon>malvids</taxon>
        <taxon>Malvales</taxon>
        <taxon>Dipterocarpaceae</taxon>
        <taxon>Rubroshorea</taxon>
    </lineage>
</organism>
<keyword evidence="2" id="KW-1185">Reference proteome</keyword>
<dbReference type="EMBL" id="BPVZ01000006">
    <property type="protein sequence ID" value="GKU93055.1"/>
    <property type="molecule type" value="Genomic_DNA"/>
</dbReference>
<evidence type="ECO:0000313" key="1">
    <source>
        <dbReference type="EMBL" id="GKU93055.1"/>
    </source>
</evidence>
<sequence>MPKGNLPFLLYESDLLCDFLHSRFRIAVLGHFEVLLELSGKSVIRYWRFQNLFLFVIQQLGNLCFD</sequence>
<gene>
    <name evidence="1" type="ORF">SLEP1_g6688</name>
</gene>
<name>A0AAV5I6Y8_9ROSI</name>